<organism evidence="2">
    <name type="scientific">Panstrongylus lignarius</name>
    <dbReference type="NCBI Taxonomy" id="156445"/>
    <lineage>
        <taxon>Eukaryota</taxon>
        <taxon>Metazoa</taxon>
        <taxon>Ecdysozoa</taxon>
        <taxon>Arthropoda</taxon>
        <taxon>Hexapoda</taxon>
        <taxon>Insecta</taxon>
        <taxon>Pterygota</taxon>
        <taxon>Neoptera</taxon>
        <taxon>Paraneoptera</taxon>
        <taxon>Hemiptera</taxon>
        <taxon>Heteroptera</taxon>
        <taxon>Panheteroptera</taxon>
        <taxon>Cimicomorpha</taxon>
        <taxon>Reduviidae</taxon>
        <taxon>Triatominae</taxon>
        <taxon>Panstrongylus</taxon>
    </lineage>
</organism>
<keyword evidence="1" id="KW-0732">Signal</keyword>
<reference evidence="2" key="1">
    <citation type="journal article" date="2018" name="PLoS Negl. Trop. Dis.">
        <title>An insight into the salivary gland and fat body transcriptome of Panstrongylus lignarius (Hemiptera: Heteroptera), the main vector of Chagas disease in Peru.</title>
        <authorList>
            <person name="Nevoa J.C."/>
            <person name="Mendes M.T."/>
            <person name="da Silva M.V."/>
            <person name="Soares S.C."/>
            <person name="Oliveira C.J.F."/>
            <person name="Ribeiro J.M.C."/>
        </authorList>
    </citation>
    <scope>NUCLEOTIDE SEQUENCE</scope>
</reference>
<accession>A0A224Y381</accession>
<name>A0A224Y381_9HEMI</name>
<dbReference type="AlphaFoldDB" id="A0A224Y381"/>
<evidence type="ECO:0000256" key="1">
    <source>
        <dbReference type="SAM" id="SignalP"/>
    </source>
</evidence>
<sequence>MTLSVSSTFLLISAASCLRVSNVVITESSSRILPLASFNACSNDFSSCRNRRWNSPCNFSKSDLFSSISGRSAFNILIKTL</sequence>
<protein>
    <submittedName>
        <fullName evidence="2">Putative secreted protein</fullName>
    </submittedName>
</protein>
<proteinExistence type="predicted"/>
<evidence type="ECO:0000313" key="2">
    <source>
        <dbReference type="EMBL" id="JAW15532.1"/>
    </source>
</evidence>
<feature type="signal peptide" evidence="1">
    <location>
        <begin position="1"/>
        <end position="17"/>
    </location>
</feature>
<dbReference type="EMBL" id="GFTR01000894">
    <property type="protein sequence ID" value="JAW15532.1"/>
    <property type="molecule type" value="Transcribed_RNA"/>
</dbReference>
<feature type="chain" id="PRO_5012443213" evidence="1">
    <location>
        <begin position="18"/>
        <end position="81"/>
    </location>
</feature>